<sequence length="554" mass="61389">MKKLELLVHISAPTTRTDDERYRQLAVAADDFEATARINCTAQDGDQSFQTLAQNGNGESFIHQARGSMLSGRRVEQGKPRNSVVRPAAGNLNKDGNPYGLDPMALETSTPSAETKGKTSIQYAAAPDFGSFTSTSRTSTQQLDEIERRWSQQHSSSKKRPSLSLKSLQEASSKGGTPEFIGDTQHALAALIDHVPISSLGLSDSETWNQSPIDQPPQKRQRLSPEHCVSRDRDMPKVLLAPTSTECLARESRTGHSKTHANDARVPGRPSQLRDSYGLSNSHSQSSKGKESWPEIAESASVYFELPLHGSQQSQTHADENEDARCTKSTLSKRESSKMVAPMLDGVIEEIDVNNKISAAEFQESSAQSREILRDCSPGTAQHDEVTVENGHVFASLPIELWFPPPATAQRKTFDGLTETLESFGRVLSPSKYFKPSFTSRPIKNDERGCWIIQTNRWKPRYQIEFWAELGKLVTSGRLGAVWCQRNVPQDWTLGGTDGKEGEGLGTVWVFCWGQAVIHLWLAMLLHSHREIRKSQAQWTVGSPENIEVVVQMP</sequence>
<feature type="region of interest" description="Disordered" evidence="1">
    <location>
        <begin position="206"/>
        <end position="294"/>
    </location>
</feature>
<dbReference type="EMBL" id="JBBWRZ010000002">
    <property type="protein sequence ID" value="KAK8244099.1"/>
    <property type="molecule type" value="Genomic_DNA"/>
</dbReference>
<feature type="compositionally biased region" description="Basic and acidic residues" evidence="1">
    <location>
        <begin position="223"/>
        <end position="236"/>
    </location>
</feature>
<feature type="compositionally biased region" description="Polar residues" evidence="1">
    <location>
        <begin position="107"/>
        <end position="117"/>
    </location>
</feature>
<accession>A0ABR1YZG3</accession>
<evidence type="ECO:0000313" key="3">
    <source>
        <dbReference type="Proteomes" id="UP001492380"/>
    </source>
</evidence>
<name>A0ABR1YZG3_9PEZI</name>
<proteinExistence type="predicted"/>
<keyword evidence="3" id="KW-1185">Reference proteome</keyword>
<feature type="compositionally biased region" description="Low complexity" evidence="1">
    <location>
        <begin position="131"/>
        <end position="140"/>
    </location>
</feature>
<gene>
    <name evidence="2" type="ORF">HDK90DRAFT_476653</name>
</gene>
<reference evidence="2 3" key="1">
    <citation type="submission" date="2024-04" db="EMBL/GenBank/DDBJ databases">
        <title>Phyllosticta paracitricarpa is synonymous to the EU quarantine fungus P. citricarpa based on phylogenomic analyses.</title>
        <authorList>
            <consortium name="Lawrence Berkeley National Laboratory"/>
            <person name="Van Ingen-Buijs V.A."/>
            <person name="Van Westerhoven A.C."/>
            <person name="Haridas S."/>
            <person name="Skiadas P."/>
            <person name="Martin F."/>
            <person name="Groenewald J.Z."/>
            <person name="Crous P.W."/>
            <person name="Seidl M.F."/>
        </authorList>
    </citation>
    <scope>NUCLEOTIDE SEQUENCE [LARGE SCALE GENOMIC DNA]</scope>
    <source>
        <strain evidence="2 3">CBS 123374</strain>
    </source>
</reference>
<feature type="region of interest" description="Disordered" evidence="1">
    <location>
        <begin position="310"/>
        <end position="337"/>
    </location>
</feature>
<protein>
    <submittedName>
        <fullName evidence="2">Uncharacterized protein</fullName>
    </submittedName>
</protein>
<feature type="compositionally biased region" description="Basic and acidic residues" evidence="1">
    <location>
        <begin position="317"/>
        <end position="337"/>
    </location>
</feature>
<comment type="caution">
    <text evidence="2">The sequence shown here is derived from an EMBL/GenBank/DDBJ whole genome shotgun (WGS) entry which is preliminary data.</text>
</comment>
<evidence type="ECO:0000313" key="2">
    <source>
        <dbReference type="EMBL" id="KAK8244099.1"/>
    </source>
</evidence>
<feature type="compositionally biased region" description="Polar residues" evidence="1">
    <location>
        <begin position="278"/>
        <end position="287"/>
    </location>
</feature>
<feature type="region of interest" description="Disordered" evidence="1">
    <location>
        <begin position="129"/>
        <end position="181"/>
    </location>
</feature>
<evidence type="ECO:0000256" key="1">
    <source>
        <dbReference type="SAM" id="MobiDB-lite"/>
    </source>
</evidence>
<organism evidence="2 3">
    <name type="scientific">Phyllosticta capitalensis</name>
    <dbReference type="NCBI Taxonomy" id="121624"/>
    <lineage>
        <taxon>Eukaryota</taxon>
        <taxon>Fungi</taxon>
        <taxon>Dikarya</taxon>
        <taxon>Ascomycota</taxon>
        <taxon>Pezizomycotina</taxon>
        <taxon>Dothideomycetes</taxon>
        <taxon>Dothideomycetes incertae sedis</taxon>
        <taxon>Botryosphaeriales</taxon>
        <taxon>Phyllostictaceae</taxon>
        <taxon>Phyllosticta</taxon>
    </lineage>
</organism>
<dbReference type="Proteomes" id="UP001492380">
    <property type="component" value="Unassembled WGS sequence"/>
</dbReference>
<feature type="region of interest" description="Disordered" evidence="1">
    <location>
        <begin position="76"/>
        <end position="117"/>
    </location>
</feature>